<sequence length="89" mass="9722">MDPFNLGPDQSRASIKLQILRYTADCWQGLAGQSRDVDLDRVAVSHRRLIQARSLADDGAGFNAVLLGPCTRAFLLTTDWMSTATSLLA</sequence>
<name>A0A5Q4BR26_9PEZI</name>
<dbReference type="Proteomes" id="UP000326340">
    <property type="component" value="Unassembled WGS sequence"/>
</dbReference>
<keyword evidence="2" id="KW-1185">Reference proteome</keyword>
<comment type="caution">
    <text evidence="1">The sequence shown here is derived from an EMBL/GenBank/DDBJ whole genome shotgun (WGS) entry which is preliminary data.</text>
</comment>
<protein>
    <submittedName>
        <fullName evidence="1">Uncharacterized protein</fullName>
    </submittedName>
</protein>
<dbReference type="EMBL" id="PUHP01000583">
    <property type="protein sequence ID" value="TQN69049.1"/>
    <property type="molecule type" value="Genomic_DNA"/>
</dbReference>
<proteinExistence type="predicted"/>
<reference evidence="1 2" key="1">
    <citation type="journal article" date="2019" name="Sci. Rep.">
        <title>Colletotrichum shisoi sp. nov., an anthracnose pathogen of Perilla frutescens in Japan: molecular phylogenetic, morphological and genomic evidence.</title>
        <authorList>
            <person name="Gan P."/>
            <person name="Tsushima A."/>
            <person name="Hiroyama R."/>
            <person name="Narusaka M."/>
            <person name="Takano Y."/>
            <person name="Narusaka Y."/>
            <person name="Kawaradani M."/>
            <person name="Damm U."/>
            <person name="Shirasu K."/>
        </authorList>
    </citation>
    <scope>NUCLEOTIDE SEQUENCE [LARGE SCALE GENOMIC DNA]</scope>
    <source>
        <strain evidence="1 2">PG-2018a</strain>
    </source>
</reference>
<evidence type="ECO:0000313" key="2">
    <source>
        <dbReference type="Proteomes" id="UP000326340"/>
    </source>
</evidence>
<dbReference type="AlphaFoldDB" id="A0A5Q4BR26"/>
<evidence type="ECO:0000313" key="1">
    <source>
        <dbReference type="EMBL" id="TQN69049.1"/>
    </source>
</evidence>
<gene>
    <name evidence="1" type="ORF">CSHISOI_06438</name>
</gene>
<accession>A0A5Q4BR26</accession>
<organism evidence="1 2">
    <name type="scientific">Colletotrichum shisoi</name>
    <dbReference type="NCBI Taxonomy" id="2078593"/>
    <lineage>
        <taxon>Eukaryota</taxon>
        <taxon>Fungi</taxon>
        <taxon>Dikarya</taxon>
        <taxon>Ascomycota</taxon>
        <taxon>Pezizomycotina</taxon>
        <taxon>Sordariomycetes</taxon>
        <taxon>Hypocreomycetidae</taxon>
        <taxon>Glomerellales</taxon>
        <taxon>Glomerellaceae</taxon>
        <taxon>Colletotrichum</taxon>
        <taxon>Colletotrichum destructivum species complex</taxon>
    </lineage>
</organism>